<name>A0ABZ1Q3U2_9ACTN</name>
<protein>
    <recommendedName>
        <fullName evidence="5">STAS domain-containing protein</fullName>
    </recommendedName>
</protein>
<evidence type="ECO:0000256" key="2">
    <source>
        <dbReference type="SAM" id="Phobius"/>
    </source>
</evidence>
<dbReference type="Proteomes" id="UP001432312">
    <property type="component" value="Chromosome"/>
</dbReference>
<accession>A0ABZ1Q3U2</accession>
<dbReference type="InterPro" id="IPR036513">
    <property type="entry name" value="STAS_dom_sf"/>
</dbReference>
<feature type="transmembrane region" description="Helical" evidence="2">
    <location>
        <begin position="44"/>
        <end position="64"/>
    </location>
</feature>
<dbReference type="Gene3D" id="3.30.750.24">
    <property type="entry name" value="STAS domain"/>
    <property type="match status" value="1"/>
</dbReference>
<keyword evidence="2" id="KW-0472">Membrane</keyword>
<dbReference type="GeneID" id="95494555"/>
<sequence>MRLCSRLQTEDNLLLITLNEPIGTEQRAALAQAVDQLVGEHRPAGLVFTLGPVAGTAAVVSVILRTYRHRAKTGLPMAVATPPAAVRYLIRANQPALPVHTDTDDALSAVRAPVRRQAGVDGPRAVTPETTGTAVTEHRAAGQRA</sequence>
<reference evidence="3" key="1">
    <citation type="submission" date="2022-10" db="EMBL/GenBank/DDBJ databases">
        <title>The complete genomes of actinobacterial strains from the NBC collection.</title>
        <authorList>
            <person name="Joergensen T.S."/>
            <person name="Alvarez Arevalo M."/>
            <person name="Sterndorff E.B."/>
            <person name="Faurdal D."/>
            <person name="Vuksanovic O."/>
            <person name="Mourched A.-S."/>
            <person name="Charusanti P."/>
            <person name="Shaw S."/>
            <person name="Blin K."/>
            <person name="Weber T."/>
        </authorList>
    </citation>
    <scope>NUCLEOTIDE SEQUENCE</scope>
    <source>
        <strain evidence="3">NBC_00303</strain>
    </source>
</reference>
<keyword evidence="2" id="KW-0812">Transmembrane</keyword>
<evidence type="ECO:0000256" key="1">
    <source>
        <dbReference type="SAM" id="MobiDB-lite"/>
    </source>
</evidence>
<feature type="compositionally biased region" description="Basic and acidic residues" evidence="1">
    <location>
        <begin position="136"/>
        <end position="145"/>
    </location>
</feature>
<organism evidence="3 4">
    <name type="scientific">Streptomyces erythrochromogenes</name>
    <dbReference type="NCBI Taxonomy" id="285574"/>
    <lineage>
        <taxon>Bacteria</taxon>
        <taxon>Bacillati</taxon>
        <taxon>Actinomycetota</taxon>
        <taxon>Actinomycetes</taxon>
        <taxon>Kitasatosporales</taxon>
        <taxon>Streptomycetaceae</taxon>
        <taxon>Streptomyces</taxon>
    </lineage>
</organism>
<keyword evidence="4" id="KW-1185">Reference proteome</keyword>
<feature type="region of interest" description="Disordered" evidence="1">
    <location>
        <begin position="117"/>
        <end position="145"/>
    </location>
</feature>
<evidence type="ECO:0000313" key="4">
    <source>
        <dbReference type="Proteomes" id="UP001432312"/>
    </source>
</evidence>
<dbReference type="RefSeq" id="WP_328738302.1">
    <property type="nucleotide sequence ID" value="NZ_CP108036.1"/>
</dbReference>
<dbReference type="EMBL" id="CP108036">
    <property type="protein sequence ID" value="WUN77185.1"/>
    <property type="molecule type" value="Genomic_DNA"/>
</dbReference>
<proteinExistence type="predicted"/>
<keyword evidence="2" id="KW-1133">Transmembrane helix</keyword>
<evidence type="ECO:0000313" key="3">
    <source>
        <dbReference type="EMBL" id="WUN77185.1"/>
    </source>
</evidence>
<evidence type="ECO:0008006" key="5">
    <source>
        <dbReference type="Google" id="ProtNLM"/>
    </source>
</evidence>
<gene>
    <name evidence="3" type="ORF">OHA91_00925</name>
</gene>